<feature type="region of interest" description="Disordered" evidence="1">
    <location>
        <begin position="9"/>
        <end position="46"/>
    </location>
</feature>
<keyword evidence="3" id="KW-1185">Reference proteome</keyword>
<name>A0AAD6TPW0_9AGAR</name>
<evidence type="ECO:0000256" key="1">
    <source>
        <dbReference type="SAM" id="MobiDB-lite"/>
    </source>
</evidence>
<evidence type="ECO:0000313" key="2">
    <source>
        <dbReference type="EMBL" id="KAJ7075729.1"/>
    </source>
</evidence>
<organism evidence="2 3">
    <name type="scientific">Mycena belliarum</name>
    <dbReference type="NCBI Taxonomy" id="1033014"/>
    <lineage>
        <taxon>Eukaryota</taxon>
        <taxon>Fungi</taxon>
        <taxon>Dikarya</taxon>
        <taxon>Basidiomycota</taxon>
        <taxon>Agaricomycotina</taxon>
        <taxon>Agaricomycetes</taxon>
        <taxon>Agaricomycetidae</taxon>
        <taxon>Agaricales</taxon>
        <taxon>Marasmiineae</taxon>
        <taxon>Mycenaceae</taxon>
        <taxon>Mycena</taxon>
    </lineage>
</organism>
<protein>
    <submittedName>
        <fullName evidence="2">Uncharacterized protein</fullName>
    </submittedName>
</protein>
<comment type="caution">
    <text evidence="2">The sequence shown here is derived from an EMBL/GenBank/DDBJ whole genome shotgun (WGS) entry which is preliminary data.</text>
</comment>
<accession>A0AAD6TPW0</accession>
<sequence>MVFGAVWLRPRPNRGSAGPRGPLAAGKQQSRRRPRPPPPAHWHGDLARSSLSQCHGIRIHPRFLARSHRQGQDRGARASTTVVHPQHHWQRSALFLFHFFAAAGTESDATPPSSRHWPQAQTLDPTPVSLHLRTAPASRSSSFSLEDGSRASTLAKIGQNWPHVGVSKTAAGRGRGVRTRVSRGSIMTQACMCACGREEGRTASRGDRDFIQSWVQLLDRGSGISFV</sequence>
<dbReference type="AlphaFoldDB" id="A0AAD6TPW0"/>
<proteinExistence type="predicted"/>
<reference evidence="2" key="1">
    <citation type="submission" date="2023-03" db="EMBL/GenBank/DDBJ databases">
        <title>Massive genome expansion in bonnet fungi (Mycena s.s.) driven by repeated elements and novel gene families across ecological guilds.</title>
        <authorList>
            <consortium name="Lawrence Berkeley National Laboratory"/>
            <person name="Harder C.B."/>
            <person name="Miyauchi S."/>
            <person name="Viragh M."/>
            <person name="Kuo A."/>
            <person name="Thoen E."/>
            <person name="Andreopoulos B."/>
            <person name="Lu D."/>
            <person name="Skrede I."/>
            <person name="Drula E."/>
            <person name="Henrissat B."/>
            <person name="Morin E."/>
            <person name="Kohler A."/>
            <person name="Barry K."/>
            <person name="LaButti K."/>
            <person name="Morin E."/>
            <person name="Salamov A."/>
            <person name="Lipzen A."/>
            <person name="Mereny Z."/>
            <person name="Hegedus B."/>
            <person name="Baldrian P."/>
            <person name="Stursova M."/>
            <person name="Weitz H."/>
            <person name="Taylor A."/>
            <person name="Grigoriev I.V."/>
            <person name="Nagy L.G."/>
            <person name="Martin F."/>
            <person name="Kauserud H."/>
        </authorList>
    </citation>
    <scope>NUCLEOTIDE SEQUENCE</scope>
    <source>
        <strain evidence="2">CBHHK173m</strain>
    </source>
</reference>
<dbReference type="Proteomes" id="UP001222325">
    <property type="component" value="Unassembled WGS sequence"/>
</dbReference>
<dbReference type="EMBL" id="JARJCN010000090">
    <property type="protein sequence ID" value="KAJ7075729.1"/>
    <property type="molecule type" value="Genomic_DNA"/>
</dbReference>
<gene>
    <name evidence="2" type="ORF">B0H15DRAFT_649784</name>
</gene>
<evidence type="ECO:0000313" key="3">
    <source>
        <dbReference type="Proteomes" id="UP001222325"/>
    </source>
</evidence>